<proteinExistence type="predicted"/>
<name>A0ABN9DR15_9NEOB</name>
<comment type="caution">
    <text evidence="1">The sequence shown here is derived from an EMBL/GenBank/DDBJ whole genome shotgun (WGS) entry which is preliminary data.</text>
</comment>
<keyword evidence="2" id="KW-1185">Reference proteome</keyword>
<reference evidence="1" key="1">
    <citation type="submission" date="2023-05" db="EMBL/GenBank/DDBJ databases">
        <authorList>
            <person name="Stuckert A."/>
        </authorList>
    </citation>
    <scope>NUCLEOTIDE SEQUENCE</scope>
</reference>
<evidence type="ECO:0000313" key="2">
    <source>
        <dbReference type="Proteomes" id="UP001162483"/>
    </source>
</evidence>
<accession>A0ABN9DR15</accession>
<dbReference type="Proteomes" id="UP001162483">
    <property type="component" value="Unassembled WGS sequence"/>
</dbReference>
<protein>
    <submittedName>
        <fullName evidence="1">Uncharacterized protein</fullName>
    </submittedName>
</protein>
<dbReference type="Gene3D" id="1.10.10.10">
    <property type="entry name" value="Winged helix-like DNA-binding domain superfamily/Winged helix DNA-binding domain"/>
    <property type="match status" value="1"/>
</dbReference>
<organism evidence="1 2">
    <name type="scientific">Staurois parvus</name>
    <dbReference type="NCBI Taxonomy" id="386267"/>
    <lineage>
        <taxon>Eukaryota</taxon>
        <taxon>Metazoa</taxon>
        <taxon>Chordata</taxon>
        <taxon>Craniata</taxon>
        <taxon>Vertebrata</taxon>
        <taxon>Euteleostomi</taxon>
        <taxon>Amphibia</taxon>
        <taxon>Batrachia</taxon>
        <taxon>Anura</taxon>
        <taxon>Neobatrachia</taxon>
        <taxon>Ranoidea</taxon>
        <taxon>Ranidae</taxon>
        <taxon>Staurois</taxon>
    </lineage>
</organism>
<dbReference type="InterPro" id="IPR036388">
    <property type="entry name" value="WH-like_DNA-bd_sf"/>
</dbReference>
<sequence length="38" mass="4279">MGRSQELSDSKRGPVIGCHLCNKSIRDISWLLNIPHNC</sequence>
<gene>
    <name evidence="1" type="ORF">SPARVUS_LOCUS8070134</name>
</gene>
<evidence type="ECO:0000313" key="1">
    <source>
        <dbReference type="EMBL" id="CAI9574974.1"/>
    </source>
</evidence>
<dbReference type="EMBL" id="CATNWA010014705">
    <property type="protein sequence ID" value="CAI9574974.1"/>
    <property type="molecule type" value="Genomic_DNA"/>
</dbReference>